<dbReference type="EMBL" id="JAFEKC020000017">
    <property type="protein sequence ID" value="KAK0510079.1"/>
    <property type="molecule type" value="Genomic_DNA"/>
</dbReference>
<feature type="region of interest" description="Disordered" evidence="1">
    <location>
        <begin position="724"/>
        <end position="766"/>
    </location>
</feature>
<dbReference type="AlphaFoldDB" id="A0AA39QY41"/>
<feature type="region of interest" description="Disordered" evidence="1">
    <location>
        <begin position="1"/>
        <end position="49"/>
    </location>
</feature>
<feature type="compositionally biased region" description="Acidic residues" evidence="1">
    <location>
        <begin position="243"/>
        <end position="267"/>
    </location>
</feature>
<feature type="region of interest" description="Disordered" evidence="1">
    <location>
        <begin position="497"/>
        <end position="531"/>
    </location>
</feature>
<protein>
    <submittedName>
        <fullName evidence="2">Uncharacterized protein</fullName>
    </submittedName>
</protein>
<feature type="compositionally biased region" description="Polar residues" evidence="1">
    <location>
        <begin position="324"/>
        <end position="337"/>
    </location>
</feature>
<feature type="compositionally biased region" description="Basic and acidic residues" evidence="1">
    <location>
        <begin position="497"/>
        <end position="510"/>
    </location>
</feature>
<name>A0AA39QY41_9LECA</name>
<feature type="region of interest" description="Disordered" evidence="1">
    <location>
        <begin position="161"/>
        <end position="305"/>
    </location>
</feature>
<feature type="compositionally biased region" description="Acidic residues" evidence="1">
    <location>
        <begin position="343"/>
        <end position="357"/>
    </location>
</feature>
<feature type="compositionally biased region" description="Acidic residues" evidence="1">
    <location>
        <begin position="32"/>
        <end position="48"/>
    </location>
</feature>
<dbReference type="Proteomes" id="UP001166286">
    <property type="component" value="Unassembled WGS sequence"/>
</dbReference>
<feature type="region of interest" description="Disordered" evidence="1">
    <location>
        <begin position="320"/>
        <end position="377"/>
    </location>
</feature>
<feature type="compositionally biased region" description="Basic residues" evidence="1">
    <location>
        <begin position="167"/>
        <end position="189"/>
    </location>
</feature>
<proteinExistence type="predicted"/>
<evidence type="ECO:0000313" key="2">
    <source>
        <dbReference type="EMBL" id="KAK0510079.1"/>
    </source>
</evidence>
<evidence type="ECO:0000256" key="1">
    <source>
        <dbReference type="SAM" id="MobiDB-lite"/>
    </source>
</evidence>
<feature type="region of interest" description="Disordered" evidence="1">
    <location>
        <begin position="547"/>
        <end position="671"/>
    </location>
</feature>
<keyword evidence="3" id="KW-1185">Reference proteome</keyword>
<sequence length="766" mass="81573">MPRDSHLLSPMSQDLLRAARMPQAKKPTTPLLEDDKEPGEDEDADGEIDTGFVAKRWAVLPKELEGPEPEFLAKRRKGLPSVHSGSLGSTSNIGQMRKTKIRKIDTEGNNSVWEVLVPEGQTVEGEVVEEETSPTQAPAPGTVVEGVGVVNAEGVVIAGDQGVPAINKRRPPPPKRKAKGPGRGRKKKVAFVGADGAPTAIRPSGNLDGSLKSENADIIRAGHGAQVGDIEMGDDSLLKEGDQEGEEGSEEGSEDDEGEDGDREEGELSPSPSASRSPIKHETPAVVEPITHPPPSFQNNTLPHAEAPLPALIEILPSHLNEAVSGSSDEPGSNASHNIRDETVDDMLDEPMEEMLDEPTHERSDKPLNPSELDNTPLITTLDIPHAIYEISSKMETEPSLEVLLVTRGGDVAEATAFAEGPISETMAESMVGAENGPTTESLMEPLASMSAEPTAVHSMEPAMTPTAESLVETKEESIAETQVEVPLEVTQDTKIEPVEDPAHDPKPAEEATLQPIVESSTNSNAEEEPREAVMMMPILEPISEPPVLSPAIASPGPSTEPTVEPVAEPIAESLPEIRPDSTPQVEPEPTVEQVNKTLPEPVVERRFSYTRPTSSPKAPTPSPPTPIETTFPGLQAPQAPYLSPKAPTMSPPTPIERGLSSSPDLPLSSQFQLPPQIDIAHEANQALAPDLQNITSDLHIAVEAAPQVDPKMNAQIPVEHDPLEGMAEPEVVAESSGHNGPANQPVHFEDGEEDLLGSLERSLGS</sequence>
<feature type="compositionally biased region" description="Low complexity" evidence="1">
    <location>
        <begin position="660"/>
        <end position="671"/>
    </location>
</feature>
<gene>
    <name evidence="2" type="ORF">JMJ35_007473</name>
</gene>
<reference evidence="2" key="1">
    <citation type="submission" date="2023-03" db="EMBL/GenBank/DDBJ databases">
        <title>Complete genome of Cladonia borealis.</title>
        <authorList>
            <person name="Park H."/>
        </authorList>
    </citation>
    <scope>NUCLEOTIDE SEQUENCE</scope>
    <source>
        <strain evidence="2">ANT050790</strain>
    </source>
</reference>
<feature type="compositionally biased region" description="Low complexity" evidence="1">
    <location>
        <begin position="757"/>
        <end position="766"/>
    </location>
</feature>
<comment type="caution">
    <text evidence="2">The sequence shown here is derived from an EMBL/GenBank/DDBJ whole genome shotgun (WGS) entry which is preliminary data.</text>
</comment>
<organism evidence="2 3">
    <name type="scientific">Cladonia borealis</name>
    <dbReference type="NCBI Taxonomy" id="184061"/>
    <lineage>
        <taxon>Eukaryota</taxon>
        <taxon>Fungi</taxon>
        <taxon>Dikarya</taxon>
        <taxon>Ascomycota</taxon>
        <taxon>Pezizomycotina</taxon>
        <taxon>Lecanoromycetes</taxon>
        <taxon>OSLEUM clade</taxon>
        <taxon>Lecanoromycetidae</taxon>
        <taxon>Lecanorales</taxon>
        <taxon>Lecanorineae</taxon>
        <taxon>Cladoniaceae</taxon>
        <taxon>Cladonia</taxon>
    </lineage>
</organism>
<accession>A0AA39QY41</accession>
<evidence type="ECO:0000313" key="3">
    <source>
        <dbReference type="Proteomes" id="UP001166286"/>
    </source>
</evidence>